<proteinExistence type="predicted"/>
<keyword evidence="2" id="KW-1185">Reference proteome</keyword>
<gene>
    <name evidence="1" type="ORF">LSG31_17620</name>
</gene>
<dbReference type="Gene3D" id="3.10.450.40">
    <property type="match status" value="1"/>
</dbReference>
<name>A0ABY4CGP1_9BACL</name>
<dbReference type="SUPFAM" id="SSF54403">
    <property type="entry name" value="Cystatin/monellin"/>
    <property type="match status" value="1"/>
</dbReference>
<sequence length="172" mass="19331">MKTLKRWFLVSLVLVICILGFAIWYANTIFAARTQTLVLAGQRVLDSTILQTIQTGEIYTGGPTEYVFFGKDSLGRDVWAFATAHSTYAELAANGLQRDKILSIAKQSPVDIVQVIHALPGLIDPHVQTQFSKVAQSKLVWEVYGKDQNGHGKYAYFDFYTGKLLWTYVLHN</sequence>
<dbReference type="RefSeq" id="WP_347436372.1">
    <property type="nucleotide sequence ID" value="NZ_CP089291.1"/>
</dbReference>
<evidence type="ECO:0000313" key="2">
    <source>
        <dbReference type="Proteomes" id="UP000830167"/>
    </source>
</evidence>
<dbReference type="Proteomes" id="UP000830167">
    <property type="component" value="Chromosome"/>
</dbReference>
<dbReference type="EMBL" id="CP089291">
    <property type="protein sequence ID" value="UOF89682.1"/>
    <property type="molecule type" value="Genomic_DNA"/>
</dbReference>
<accession>A0ABY4CGP1</accession>
<organism evidence="1 2">
    <name type="scientific">Fodinisporobacter ferrooxydans</name>
    <dbReference type="NCBI Taxonomy" id="2901836"/>
    <lineage>
        <taxon>Bacteria</taxon>
        <taxon>Bacillati</taxon>
        <taxon>Bacillota</taxon>
        <taxon>Bacilli</taxon>
        <taxon>Bacillales</taxon>
        <taxon>Alicyclobacillaceae</taxon>
        <taxon>Fodinisporobacter</taxon>
    </lineage>
</organism>
<reference evidence="1" key="1">
    <citation type="submission" date="2021-12" db="EMBL/GenBank/DDBJ databases">
        <title>Alicyclobacillaceae gen. nov., sp. nov., isolated from chalcocite enrichment system.</title>
        <authorList>
            <person name="Jiang Z."/>
        </authorList>
    </citation>
    <scope>NUCLEOTIDE SEQUENCE</scope>
    <source>
        <strain evidence="1">MYW30-H2</strain>
    </source>
</reference>
<evidence type="ECO:0008006" key="3">
    <source>
        <dbReference type="Google" id="ProtNLM"/>
    </source>
</evidence>
<dbReference type="InterPro" id="IPR046350">
    <property type="entry name" value="Cystatin_sf"/>
</dbReference>
<evidence type="ECO:0000313" key="1">
    <source>
        <dbReference type="EMBL" id="UOF89682.1"/>
    </source>
</evidence>
<protein>
    <recommendedName>
        <fullName evidence="3">DUF5590 domain-containing protein</fullName>
    </recommendedName>
</protein>